<name>A0A0R2LS52_9LACO</name>
<dbReference type="OrthoDB" id="2248172at2"/>
<evidence type="ECO:0000313" key="1">
    <source>
        <dbReference type="EMBL" id="KRO02061.1"/>
    </source>
</evidence>
<reference evidence="1 2" key="1">
    <citation type="journal article" date="2015" name="Genome Announc.">
        <title>Expanding the biotechnology potential of lactobacilli through comparative genomics of 213 strains and associated genera.</title>
        <authorList>
            <person name="Sun Z."/>
            <person name="Harris H.M."/>
            <person name="McCann A."/>
            <person name="Guo C."/>
            <person name="Argimon S."/>
            <person name="Zhang W."/>
            <person name="Yang X."/>
            <person name="Jeffery I.B."/>
            <person name="Cooney J.C."/>
            <person name="Kagawa T.F."/>
            <person name="Liu W."/>
            <person name="Song Y."/>
            <person name="Salvetti E."/>
            <person name="Wrobel A."/>
            <person name="Rasinkangas P."/>
            <person name="Parkhill J."/>
            <person name="Rea M.C."/>
            <person name="O'Sullivan O."/>
            <person name="Ritari J."/>
            <person name="Douillard F.P."/>
            <person name="Paul Ross R."/>
            <person name="Yang R."/>
            <person name="Briner A.E."/>
            <person name="Felis G.E."/>
            <person name="de Vos W.M."/>
            <person name="Barrangou R."/>
            <person name="Klaenhammer T.R."/>
            <person name="Caufield P.W."/>
            <person name="Cui Y."/>
            <person name="Zhang H."/>
            <person name="O'Toole P.W."/>
        </authorList>
    </citation>
    <scope>NUCLEOTIDE SEQUENCE [LARGE SCALE GENOMIC DNA]</scope>
    <source>
        <strain evidence="1 2">NBRC 103219</strain>
    </source>
</reference>
<sequence length="105" mass="12823">MKTAKQHVDVMEARIEHYFMPHIKARYQIQIVNDKFDNSFNFFFLYKKGAENTHSIPIRVIKDHDWIYFEQIVRELHRRVNFTLRFTGFQGEIWQSNGCNIPHYM</sequence>
<accession>A0A0R2LS52</accession>
<organism evidence="1 2">
    <name type="scientific">Ligilactobacillus pobuzihii</name>
    <dbReference type="NCBI Taxonomy" id="449659"/>
    <lineage>
        <taxon>Bacteria</taxon>
        <taxon>Bacillati</taxon>
        <taxon>Bacillota</taxon>
        <taxon>Bacilli</taxon>
        <taxon>Lactobacillales</taxon>
        <taxon>Lactobacillaceae</taxon>
        <taxon>Ligilactobacillus</taxon>
    </lineage>
</organism>
<comment type="caution">
    <text evidence="1">The sequence shown here is derived from an EMBL/GenBank/DDBJ whole genome shotgun (WGS) entry which is preliminary data.</text>
</comment>
<keyword evidence="2" id="KW-1185">Reference proteome</keyword>
<evidence type="ECO:0008006" key="3">
    <source>
        <dbReference type="Google" id="ProtNLM"/>
    </source>
</evidence>
<gene>
    <name evidence="1" type="ORF">IV66_GL001731</name>
</gene>
<dbReference type="Proteomes" id="UP000051886">
    <property type="component" value="Unassembled WGS sequence"/>
</dbReference>
<dbReference type="STRING" id="449659.IV66_GL001731"/>
<dbReference type="PATRIC" id="fig|449659.4.peg.1768"/>
<dbReference type="EMBL" id="JQCN01000004">
    <property type="protein sequence ID" value="KRO02061.1"/>
    <property type="molecule type" value="Genomic_DNA"/>
</dbReference>
<evidence type="ECO:0000313" key="2">
    <source>
        <dbReference type="Proteomes" id="UP000051886"/>
    </source>
</evidence>
<protein>
    <recommendedName>
        <fullName evidence="3">Acetyl-CoA carboxylase</fullName>
    </recommendedName>
</protein>
<proteinExistence type="predicted"/>
<dbReference type="RefSeq" id="WP_017867406.1">
    <property type="nucleotide sequence ID" value="NZ_BJYB01000010.1"/>
</dbReference>
<dbReference type="AlphaFoldDB" id="A0A0R2LS52"/>